<organism evidence="1 2">
    <name type="scientific">Suillus luteus UH-Slu-Lm8-n1</name>
    <dbReference type="NCBI Taxonomy" id="930992"/>
    <lineage>
        <taxon>Eukaryota</taxon>
        <taxon>Fungi</taxon>
        <taxon>Dikarya</taxon>
        <taxon>Basidiomycota</taxon>
        <taxon>Agaricomycotina</taxon>
        <taxon>Agaricomycetes</taxon>
        <taxon>Agaricomycetidae</taxon>
        <taxon>Boletales</taxon>
        <taxon>Suillineae</taxon>
        <taxon>Suillaceae</taxon>
        <taxon>Suillus</taxon>
    </lineage>
</organism>
<keyword evidence="2" id="KW-1185">Reference proteome</keyword>
<protein>
    <submittedName>
        <fullName evidence="1">Uncharacterized protein</fullName>
    </submittedName>
</protein>
<dbReference type="OrthoDB" id="2674421at2759"/>
<evidence type="ECO:0000313" key="2">
    <source>
        <dbReference type="Proteomes" id="UP000054485"/>
    </source>
</evidence>
<dbReference type="Proteomes" id="UP000054485">
    <property type="component" value="Unassembled WGS sequence"/>
</dbReference>
<reference evidence="1 2" key="1">
    <citation type="submission" date="2014-04" db="EMBL/GenBank/DDBJ databases">
        <authorList>
            <consortium name="DOE Joint Genome Institute"/>
            <person name="Kuo A."/>
            <person name="Ruytinx J."/>
            <person name="Rineau F."/>
            <person name="Colpaert J."/>
            <person name="Kohler A."/>
            <person name="Nagy L.G."/>
            <person name="Floudas D."/>
            <person name="Copeland A."/>
            <person name="Barry K.W."/>
            <person name="Cichocki N."/>
            <person name="Veneault-Fourrey C."/>
            <person name="LaButti K."/>
            <person name="Lindquist E.A."/>
            <person name="Lipzen A."/>
            <person name="Lundell T."/>
            <person name="Morin E."/>
            <person name="Murat C."/>
            <person name="Sun H."/>
            <person name="Tunlid A."/>
            <person name="Henrissat B."/>
            <person name="Grigoriev I.V."/>
            <person name="Hibbett D.S."/>
            <person name="Martin F."/>
            <person name="Nordberg H.P."/>
            <person name="Cantor M.N."/>
            <person name="Hua S.X."/>
        </authorList>
    </citation>
    <scope>NUCLEOTIDE SEQUENCE [LARGE SCALE GENOMIC DNA]</scope>
    <source>
        <strain evidence="1 2">UH-Slu-Lm8-n1</strain>
    </source>
</reference>
<evidence type="ECO:0000313" key="1">
    <source>
        <dbReference type="EMBL" id="KIK45695.1"/>
    </source>
</evidence>
<dbReference type="InParanoid" id="A0A0D0A6F9"/>
<dbReference type="HOGENOM" id="CLU_2656110_0_0_1"/>
<accession>A0A0D0A6F9</accession>
<sequence>MNRLKIIKELRELVIHASAEIITSDMSLSPFDADELSRILELINHLKENAEDDDPHSTCVIARFMHYFCIFLISMS</sequence>
<proteinExistence type="predicted"/>
<dbReference type="AlphaFoldDB" id="A0A0D0A6F9"/>
<gene>
    <name evidence="1" type="ORF">CY34DRAFT_801318</name>
</gene>
<reference evidence="2" key="2">
    <citation type="submission" date="2015-01" db="EMBL/GenBank/DDBJ databases">
        <title>Evolutionary Origins and Diversification of the Mycorrhizal Mutualists.</title>
        <authorList>
            <consortium name="DOE Joint Genome Institute"/>
            <consortium name="Mycorrhizal Genomics Consortium"/>
            <person name="Kohler A."/>
            <person name="Kuo A."/>
            <person name="Nagy L.G."/>
            <person name="Floudas D."/>
            <person name="Copeland A."/>
            <person name="Barry K.W."/>
            <person name="Cichocki N."/>
            <person name="Veneault-Fourrey C."/>
            <person name="LaButti K."/>
            <person name="Lindquist E.A."/>
            <person name="Lipzen A."/>
            <person name="Lundell T."/>
            <person name="Morin E."/>
            <person name="Murat C."/>
            <person name="Riley R."/>
            <person name="Ohm R."/>
            <person name="Sun H."/>
            <person name="Tunlid A."/>
            <person name="Henrissat B."/>
            <person name="Grigoriev I.V."/>
            <person name="Hibbett D.S."/>
            <person name="Martin F."/>
        </authorList>
    </citation>
    <scope>NUCLEOTIDE SEQUENCE [LARGE SCALE GENOMIC DNA]</scope>
    <source>
        <strain evidence="2">UH-Slu-Lm8-n1</strain>
    </source>
</reference>
<dbReference type="EMBL" id="KN835169">
    <property type="protein sequence ID" value="KIK45695.1"/>
    <property type="molecule type" value="Genomic_DNA"/>
</dbReference>
<name>A0A0D0A6F9_9AGAM</name>